<protein>
    <submittedName>
        <fullName evidence="4">Recombinase family protein</fullName>
    </submittedName>
</protein>
<dbReference type="CDD" id="cd00338">
    <property type="entry name" value="Ser_Recombinase"/>
    <property type="match status" value="1"/>
</dbReference>
<dbReference type="GO" id="GO:0003677">
    <property type="term" value="F:DNA binding"/>
    <property type="evidence" value="ECO:0007669"/>
    <property type="project" value="InterPro"/>
</dbReference>
<name>A0AB37HYV4_9ACTN</name>
<dbReference type="InterPro" id="IPR038109">
    <property type="entry name" value="DNA_bind_recomb_sf"/>
</dbReference>
<dbReference type="GO" id="GO:0000150">
    <property type="term" value="F:DNA strand exchange activity"/>
    <property type="evidence" value="ECO:0007669"/>
    <property type="project" value="InterPro"/>
</dbReference>
<dbReference type="SUPFAM" id="SSF53041">
    <property type="entry name" value="Resolvase-like"/>
    <property type="match status" value="1"/>
</dbReference>
<proteinExistence type="predicted"/>
<dbReference type="Proteomes" id="UP000677180">
    <property type="component" value="Chromosome"/>
</dbReference>
<dbReference type="InterPro" id="IPR011109">
    <property type="entry name" value="DNA_bind_recombinase_dom"/>
</dbReference>
<dbReference type="Pfam" id="PF07508">
    <property type="entry name" value="Recombinase"/>
    <property type="match status" value="1"/>
</dbReference>
<dbReference type="AlphaFoldDB" id="A0AB37HYV4"/>
<dbReference type="InterPro" id="IPR006119">
    <property type="entry name" value="Resolv_N"/>
</dbReference>
<dbReference type="PANTHER" id="PTHR30461">
    <property type="entry name" value="DNA-INVERTASE FROM LAMBDOID PROPHAGE"/>
    <property type="match status" value="1"/>
</dbReference>
<dbReference type="Gene3D" id="3.90.1750.20">
    <property type="entry name" value="Putative Large Serine Recombinase, Chain B, Domain 2"/>
    <property type="match status" value="1"/>
</dbReference>
<dbReference type="RefSeq" id="WP_014847609.1">
    <property type="nucleotide sequence ID" value="NZ_CP040007.1"/>
</dbReference>
<accession>A0AB37HYV4</accession>
<feature type="domain" description="Resolvase/invertase-type recombinase catalytic" evidence="2">
    <location>
        <begin position="10"/>
        <end position="158"/>
    </location>
</feature>
<feature type="region of interest" description="Disordered" evidence="1">
    <location>
        <begin position="231"/>
        <end position="251"/>
    </location>
</feature>
<evidence type="ECO:0000313" key="5">
    <source>
        <dbReference type="Proteomes" id="UP000677180"/>
    </source>
</evidence>
<sequence length="511" mass="56938">MPQNSRTPRKAAIYLRISQDHEIDSLTIERQRSDCRDMAERRGWEIVGEYVDQSISATDKTKHRPGYEAMLSDYQAGMFSAIVCWEIDRLARQPRQLEDLIDLAESRGLVVASVSGDANLDSPNGKLITRIKVTVARQEAEQKGLRQSAAQRQRARQGCAPKGMRPIGYSTSGDIIPDEAEIVRAIYRLFTRAERPESLRSLARGLSGIQVIDGITHRPKHSHVVSLERAARREAEGKEPQSIEPNGPWSPSTVLGVLRNPRYAGLSTYTPKGYQADGGRRRSWKAQIVRNEAGEPVRGQWEPIIDDETWWKAQSILDDAQRVTNASGSTRRKHLGSGLFRCGVCGGKVTGGPRGYRCPGHVMRTGTHIDEFVTDLVAARLEKPDATRRRRLLDTGDPSILGIEAAISEQRARIARVQHDYDEGVVEGRDLQRIRNAAETRINELEVQRLTTGRAGTLTPILGAADPASAFLEASLEIRRDVIDLLMTVTLQPQPRGKKGFNPDSVVIEWR</sequence>
<dbReference type="SMART" id="SM00857">
    <property type="entry name" value="Resolvase"/>
    <property type="match status" value="1"/>
</dbReference>
<dbReference type="PROSITE" id="PS51737">
    <property type="entry name" value="RECOMBINASE_DNA_BIND"/>
    <property type="match status" value="1"/>
</dbReference>
<feature type="domain" description="Recombinase" evidence="3">
    <location>
        <begin position="161"/>
        <end position="323"/>
    </location>
</feature>
<dbReference type="Gene3D" id="3.40.50.1390">
    <property type="entry name" value="Resolvase, N-terminal catalytic domain"/>
    <property type="match status" value="1"/>
</dbReference>
<dbReference type="PROSITE" id="PS51736">
    <property type="entry name" value="RECOMBINASES_3"/>
    <property type="match status" value="1"/>
</dbReference>
<evidence type="ECO:0000259" key="2">
    <source>
        <dbReference type="PROSITE" id="PS51736"/>
    </source>
</evidence>
<evidence type="ECO:0000313" key="4">
    <source>
        <dbReference type="EMBL" id="QUC11607.1"/>
    </source>
</evidence>
<dbReference type="EMBL" id="CP072385">
    <property type="protein sequence ID" value="QUC11607.1"/>
    <property type="molecule type" value="Genomic_DNA"/>
</dbReference>
<dbReference type="InterPro" id="IPR050639">
    <property type="entry name" value="SSR_resolvase"/>
</dbReference>
<evidence type="ECO:0000256" key="1">
    <source>
        <dbReference type="SAM" id="MobiDB-lite"/>
    </source>
</evidence>
<feature type="compositionally biased region" description="Basic and acidic residues" evidence="1">
    <location>
        <begin position="231"/>
        <end position="241"/>
    </location>
</feature>
<dbReference type="InterPro" id="IPR036162">
    <property type="entry name" value="Resolvase-like_N_sf"/>
</dbReference>
<evidence type="ECO:0000259" key="3">
    <source>
        <dbReference type="PROSITE" id="PS51737"/>
    </source>
</evidence>
<dbReference type="PANTHER" id="PTHR30461:SF23">
    <property type="entry name" value="DNA RECOMBINASE-RELATED"/>
    <property type="match status" value="1"/>
</dbReference>
<gene>
    <name evidence="4" type="ORF">J5A53_02590</name>
</gene>
<reference evidence="4" key="1">
    <citation type="submission" date="2021-03" db="EMBL/GenBank/DDBJ databases">
        <title>Human Oral Microbial Genomes.</title>
        <authorList>
            <person name="Johnston C.D."/>
            <person name="Chen T."/>
            <person name="Dewhirst F.E."/>
        </authorList>
    </citation>
    <scope>NUCLEOTIDE SEQUENCE</scope>
    <source>
        <strain evidence="4">F0714</strain>
    </source>
</reference>
<feature type="region of interest" description="Disordered" evidence="1">
    <location>
        <begin position="142"/>
        <end position="166"/>
    </location>
</feature>
<organism evidence="4 5">
    <name type="scientific">Arachnia propionica</name>
    <dbReference type="NCBI Taxonomy" id="1750"/>
    <lineage>
        <taxon>Bacteria</taxon>
        <taxon>Bacillati</taxon>
        <taxon>Actinomycetota</taxon>
        <taxon>Actinomycetes</taxon>
        <taxon>Propionibacteriales</taxon>
        <taxon>Propionibacteriaceae</taxon>
        <taxon>Arachnia</taxon>
    </lineage>
</organism>
<dbReference type="Pfam" id="PF00239">
    <property type="entry name" value="Resolvase"/>
    <property type="match status" value="1"/>
</dbReference>